<reference evidence="1" key="1">
    <citation type="journal article" date="2020" name="Nature">
        <title>Giant virus diversity and host interactions through global metagenomics.</title>
        <authorList>
            <person name="Schulz F."/>
            <person name="Roux S."/>
            <person name="Paez-Espino D."/>
            <person name="Jungbluth S."/>
            <person name="Walsh D.A."/>
            <person name="Denef V.J."/>
            <person name="McMahon K.D."/>
            <person name="Konstantinidis K.T."/>
            <person name="Eloe-Fadrosh E.A."/>
            <person name="Kyrpides N.C."/>
            <person name="Woyke T."/>
        </authorList>
    </citation>
    <scope>NUCLEOTIDE SEQUENCE</scope>
    <source>
        <strain evidence="1">GVMAG-S-ERX555967-131</strain>
    </source>
</reference>
<dbReference type="AlphaFoldDB" id="A0A6C0F817"/>
<evidence type="ECO:0000313" key="1">
    <source>
        <dbReference type="EMBL" id="QHT37352.1"/>
    </source>
</evidence>
<organism evidence="1">
    <name type="scientific">viral metagenome</name>
    <dbReference type="NCBI Taxonomy" id="1070528"/>
    <lineage>
        <taxon>unclassified sequences</taxon>
        <taxon>metagenomes</taxon>
        <taxon>organismal metagenomes</taxon>
    </lineage>
</organism>
<accession>A0A6C0F817</accession>
<name>A0A6C0F817_9ZZZZ</name>
<sequence length="177" mass="20496">MLKRGRNNCKNNNNKFPKRQELTVSVLNLTIESTHKQVMNTFKTFNKCYKNNTSPNARMKHFINNIMKNTINSLYSNKNKQPITENKLIIIAKKYLKIQELLNTTLNQLKSVSNNNGIDIITGATIILNNIFNARNINKIYQIEINPKNAKFEMTASQLYNFYQMSSNSKNSNNKIT</sequence>
<dbReference type="EMBL" id="MN738793">
    <property type="protein sequence ID" value="QHT37352.1"/>
    <property type="molecule type" value="Genomic_DNA"/>
</dbReference>
<protein>
    <submittedName>
        <fullName evidence="1">Uncharacterized protein</fullName>
    </submittedName>
</protein>
<proteinExistence type="predicted"/>